<dbReference type="GO" id="GO:0016491">
    <property type="term" value="F:oxidoreductase activity"/>
    <property type="evidence" value="ECO:0007669"/>
    <property type="project" value="UniProtKB-KW"/>
</dbReference>
<dbReference type="InterPro" id="IPR050416">
    <property type="entry name" value="FAD-linked_Oxidoreductase"/>
</dbReference>
<dbReference type="GO" id="GO:0071949">
    <property type="term" value="F:FAD binding"/>
    <property type="evidence" value="ECO:0007669"/>
    <property type="project" value="InterPro"/>
</dbReference>
<reference evidence="6 7" key="1">
    <citation type="submission" date="2023-08" db="EMBL/GenBank/DDBJ databases">
        <title>Black Yeasts Isolated from many extreme environments.</title>
        <authorList>
            <person name="Coleine C."/>
            <person name="Stajich J.E."/>
            <person name="Selbmann L."/>
        </authorList>
    </citation>
    <scope>NUCLEOTIDE SEQUENCE [LARGE SCALE GENOMIC DNA]</scope>
    <source>
        <strain evidence="6 7">CCFEE 5935</strain>
    </source>
</reference>
<proteinExistence type="inferred from homology"/>
<keyword evidence="4" id="KW-0560">Oxidoreductase</keyword>
<dbReference type="SUPFAM" id="SSF56176">
    <property type="entry name" value="FAD-binding/transporter-associated domain-like"/>
    <property type="match status" value="1"/>
</dbReference>
<feature type="domain" description="FAD-binding PCMH-type" evidence="5">
    <location>
        <begin position="39"/>
        <end position="214"/>
    </location>
</feature>
<name>A0AAV9P7M3_9PEZI</name>
<evidence type="ECO:0000256" key="2">
    <source>
        <dbReference type="ARBA" id="ARBA00022630"/>
    </source>
</evidence>
<dbReference type="EMBL" id="JAVRRT010000010">
    <property type="protein sequence ID" value="KAK5168147.1"/>
    <property type="molecule type" value="Genomic_DNA"/>
</dbReference>
<evidence type="ECO:0000259" key="5">
    <source>
        <dbReference type="PROSITE" id="PS51387"/>
    </source>
</evidence>
<keyword evidence="7" id="KW-1185">Reference proteome</keyword>
<gene>
    <name evidence="6" type="ORF">LTR77_006715</name>
</gene>
<evidence type="ECO:0000313" key="6">
    <source>
        <dbReference type="EMBL" id="KAK5168147.1"/>
    </source>
</evidence>
<sequence>MAFACCTALASQCPGLAVALPDSLAYNKTELSYWSLQEATLRPSCIVTPQTSHEAASVIRVLTSSNACEDADFAIKGRTHAPAAGFANIDNGVTIDVTGMSSVKTNEDHSVASVGAGASWLDAYAYLDPLGKSVAGGRNGAVGVGGLTLGGGISYFSPRVGFTCDTVVNFEVILATGELVNANASHHADLFRALKGGTNNFGLVTRFDLATVDISKILGGSLANDISHRGAVFKAFADIASAKNYDVRASIVTGLLYNSTSKGWAVSSTPVYTLPELRPKIYEPLFAIPNISDKLEITHLHVLANETATPPLNWQFWTGTYSVSANLLDRMFDAINTTLYTFNPPEGIVWDIAFEPLPTVFTAPGAGKNSLGTSPDDGNQMIMLLSALWPDSGSNAKVHAKAAEVVESVNKVAREMGMLREFVYTNYADWSQRPLESNGGENVRFLRETARKYDPDGVFQRKMPGGFKLER</sequence>
<dbReference type="InterPro" id="IPR006094">
    <property type="entry name" value="Oxid_FAD_bind_N"/>
</dbReference>
<dbReference type="Proteomes" id="UP001337655">
    <property type="component" value="Unassembled WGS sequence"/>
</dbReference>
<dbReference type="Gene3D" id="3.30.465.10">
    <property type="match status" value="1"/>
</dbReference>
<dbReference type="GeneID" id="89928055"/>
<keyword evidence="2" id="KW-0285">Flavoprotein</keyword>
<keyword evidence="3" id="KW-0274">FAD</keyword>
<evidence type="ECO:0000256" key="1">
    <source>
        <dbReference type="ARBA" id="ARBA00005466"/>
    </source>
</evidence>
<dbReference type="RefSeq" id="XP_064657757.1">
    <property type="nucleotide sequence ID" value="XM_064803956.1"/>
</dbReference>
<dbReference type="InterPro" id="IPR036318">
    <property type="entry name" value="FAD-bd_PCMH-like_sf"/>
</dbReference>
<comment type="similarity">
    <text evidence="1">Belongs to the oxygen-dependent FAD-linked oxidoreductase family.</text>
</comment>
<accession>A0AAV9P7M3</accession>
<protein>
    <recommendedName>
        <fullName evidence="5">FAD-binding PCMH-type domain-containing protein</fullName>
    </recommendedName>
</protein>
<dbReference type="PANTHER" id="PTHR42973">
    <property type="entry name" value="BINDING OXIDOREDUCTASE, PUTATIVE (AFU_ORTHOLOGUE AFUA_1G17690)-RELATED"/>
    <property type="match status" value="1"/>
</dbReference>
<organism evidence="6 7">
    <name type="scientific">Saxophila tyrrhenica</name>
    <dbReference type="NCBI Taxonomy" id="1690608"/>
    <lineage>
        <taxon>Eukaryota</taxon>
        <taxon>Fungi</taxon>
        <taxon>Dikarya</taxon>
        <taxon>Ascomycota</taxon>
        <taxon>Pezizomycotina</taxon>
        <taxon>Dothideomycetes</taxon>
        <taxon>Dothideomycetidae</taxon>
        <taxon>Mycosphaerellales</taxon>
        <taxon>Extremaceae</taxon>
        <taxon>Saxophila</taxon>
    </lineage>
</organism>
<comment type="caution">
    <text evidence="6">The sequence shown here is derived from an EMBL/GenBank/DDBJ whole genome shotgun (WGS) entry which is preliminary data.</text>
</comment>
<dbReference type="InterPro" id="IPR016166">
    <property type="entry name" value="FAD-bd_PCMH"/>
</dbReference>
<evidence type="ECO:0000256" key="4">
    <source>
        <dbReference type="ARBA" id="ARBA00023002"/>
    </source>
</evidence>
<dbReference type="InterPro" id="IPR016169">
    <property type="entry name" value="FAD-bd_PCMH_sub2"/>
</dbReference>
<dbReference type="Pfam" id="PF01565">
    <property type="entry name" value="FAD_binding_4"/>
    <property type="match status" value="1"/>
</dbReference>
<dbReference type="PANTHER" id="PTHR42973:SF22">
    <property type="entry name" value="FAD-BINDING PCMH-TYPE DOMAIN-CONTAINING PROTEIN-RELATED"/>
    <property type="match status" value="1"/>
</dbReference>
<dbReference type="PROSITE" id="PS51387">
    <property type="entry name" value="FAD_PCMH"/>
    <property type="match status" value="1"/>
</dbReference>
<dbReference type="AlphaFoldDB" id="A0AAV9P7M3"/>
<evidence type="ECO:0000313" key="7">
    <source>
        <dbReference type="Proteomes" id="UP001337655"/>
    </source>
</evidence>
<evidence type="ECO:0000256" key="3">
    <source>
        <dbReference type="ARBA" id="ARBA00022827"/>
    </source>
</evidence>